<sequence length="58" mass="6315">MPGPADLLWGAVGEISRFAALHTWDAVTINFRVTMNSGGRVPILEVALPDEPVWAGRR</sequence>
<accession>A0ABW1D2P0</accession>
<dbReference type="EMBL" id="JBHSPA010000068">
    <property type="protein sequence ID" value="MFC5831742.1"/>
    <property type="molecule type" value="Genomic_DNA"/>
</dbReference>
<comment type="caution">
    <text evidence="1">The sequence shown here is derived from an EMBL/GenBank/DDBJ whole genome shotgun (WGS) entry which is preliminary data.</text>
</comment>
<reference evidence="2" key="1">
    <citation type="journal article" date="2019" name="Int. J. Syst. Evol. Microbiol.">
        <title>The Global Catalogue of Microorganisms (GCM) 10K type strain sequencing project: providing services to taxonomists for standard genome sequencing and annotation.</title>
        <authorList>
            <consortium name="The Broad Institute Genomics Platform"/>
            <consortium name="The Broad Institute Genome Sequencing Center for Infectious Disease"/>
            <person name="Wu L."/>
            <person name="Ma J."/>
        </authorList>
    </citation>
    <scope>NUCLEOTIDE SEQUENCE [LARGE SCALE GENOMIC DNA]</scope>
    <source>
        <strain evidence="2">CCUG 53903</strain>
    </source>
</reference>
<name>A0ABW1D2P0_9ACTN</name>
<dbReference type="RefSeq" id="WP_379521199.1">
    <property type="nucleotide sequence ID" value="NZ_JBHSPA010000068.1"/>
</dbReference>
<dbReference type="Proteomes" id="UP001596058">
    <property type="component" value="Unassembled WGS sequence"/>
</dbReference>
<proteinExistence type="predicted"/>
<gene>
    <name evidence="1" type="ORF">ACFPZ3_48510</name>
</gene>
<evidence type="ECO:0000313" key="1">
    <source>
        <dbReference type="EMBL" id="MFC5831742.1"/>
    </source>
</evidence>
<keyword evidence="2" id="KW-1185">Reference proteome</keyword>
<organism evidence="1 2">
    <name type="scientific">Nonomuraea insulae</name>
    <dbReference type="NCBI Taxonomy" id="1616787"/>
    <lineage>
        <taxon>Bacteria</taxon>
        <taxon>Bacillati</taxon>
        <taxon>Actinomycetota</taxon>
        <taxon>Actinomycetes</taxon>
        <taxon>Streptosporangiales</taxon>
        <taxon>Streptosporangiaceae</taxon>
        <taxon>Nonomuraea</taxon>
    </lineage>
</organism>
<protein>
    <submittedName>
        <fullName evidence="1">Uncharacterized protein</fullName>
    </submittedName>
</protein>
<evidence type="ECO:0000313" key="2">
    <source>
        <dbReference type="Proteomes" id="UP001596058"/>
    </source>
</evidence>